<feature type="region of interest" description="Disordered" evidence="1">
    <location>
        <begin position="158"/>
        <end position="179"/>
    </location>
</feature>
<reference evidence="2" key="1">
    <citation type="submission" date="2023-06" db="EMBL/GenBank/DDBJ databases">
        <title>Genome-scale phylogeny and comparative genomics of the fungal order Sordariales.</title>
        <authorList>
            <consortium name="Lawrence Berkeley National Laboratory"/>
            <person name="Hensen N."/>
            <person name="Bonometti L."/>
            <person name="Westerberg I."/>
            <person name="Brannstrom I.O."/>
            <person name="Guillou S."/>
            <person name="Cros-Aarteil S."/>
            <person name="Calhoun S."/>
            <person name="Haridas S."/>
            <person name="Kuo A."/>
            <person name="Mondo S."/>
            <person name="Pangilinan J."/>
            <person name="Riley R."/>
            <person name="Labutti K."/>
            <person name="Andreopoulos B."/>
            <person name="Lipzen A."/>
            <person name="Chen C."/>
            <person name="Yanf M."/>
            <person name="Daum C."/>
            <person name="Ng V."/>
            <person name="Clum A."/>
            <person name="Steindorff A."/>
            <person name="Ohm R."/>
            <person name="Martin F."/>
            <person name="Silar P."/>
            <person name="Natvig D."/>
            <person name="Lalanne C."/>
            <person name="Gautier V."/>
            <person name="Ament-Velasquez S.L."/>
            <person name="Kruys A."/>
            <person name="Hutchinson M.I."/>
            <person name="Powell A.J."/>
            <person name="Barry K."/>
            <person name="Miller A.N."/>
            <person name="Grigoriev I.V."/>
            <person name="Debuchy R."/>
            <person name="Gladieux P."/>
            <person name="Thoren M.H."/>
            <person name="Johannesson H."/>
        </authorList>
    </citation>
    <scope>NUCLEOTIDE SEQUENCE</scope>
    <source>
        <strain evidence="2">8032-3</strain>
    </source>
</reference>
<comment type="caution">
    <text evidence="2">The sequence shown here is derived from an EMBL/GenBank/DDBJ whole genome shotgun (WGS) entry which is preliminary data.</text>
</comment>
<sequence>MGSNTTYEYTAITAPRTIRLMAVHPGSGTDPVHLRLVTTALDAPPGFRVHLVLLGQCAGPAPGDLQWHILSDPILERSHNRLLQWVEGCYRLAFGHGLGSGAPVSRSVSPEFTMAFSRTMVCGIDSMRNRLSPELICEFPRYIQWAIDCAAADRDADMGQQHPVTKPSFSTTVDETVWH</sequence>
<dbReference type="RefSeq" id="XP_060282688.1">
    <property type="nucleotide sequence ID" value="XM_060428136.1"/>
</dbReference>
<feature type="compositionally biased region" description="Polar residues" evidence="1">
    <location>
        <begin position="167"/>
        <end position="179"/>
    </location>
</feature>
<evidence type="ECO:0000313" key="2">
    <source>
        <dbReference type="EMBL" id="KAK1766475.1"/>
    </source>
</evidence>
<dbReference type="GeneID" id="85311323"/>
<gene>
    <name evidence="2" type="ORF">QBC33DRAFT_541164</name>
</gene>
<evidence type="ECO:0000313" key="3">
    <source>
        <dbReference type="Proteomes" id="UP001244011"/>
    </source>
</evidence>
<dbReference type="EMBL" id="MU839011">
    <property type="protein sequence ID" value="KAK1766475.1"/>
    <property type="molecule type" value="Genomic_DNA"/>
</dbReference>
<dbReference type="Proteomes" id="UP001244011">
    <property type="component" value="Unassembled WGS sequence"/>
</dbReference>
<accession>A0AAJ0BXU1</accession>
<protein>
    <submittedName>
        <fullName evidence="2">Uncharacterized protein</fullName>
    </submittedName>
</protein>
<name>A0AAJ0BXU1_9PEZI</name>
<dbReference type="AlphaFoldDB" id="A0AAJ0BXU1"/>
<keyword evidence="3" id="KW-1185">Reference proteome</keyword>
<proteinExistence type="predicted"/>
<organism evidence="2 3">
    <name type="scientific">Phialemonium atrogriseum</name>
    <dbReference type="NCBI Taxonomy" id="1093897"/>
    <lineage>
        <taxon>Eukaryota</taxon>
        <taxon>Fungi</taxon>
        <taxon>Dikarya</taxon>
        <taxon>Ascomycota</taxon>
        <taxon>Pezizomycotina</taxon>
        <taxon>Sordariomycetes</taxon>
        <taxon>Sordariomycetidae</taxon>
        <taxon>Cephalothecales</taxon>
        <taxon>Cephalothecaceae</taxon>
        <taxon>Phialemonium</taxon>
    </lineage>
</organism>
<evidence type="ECO:0000256" key="1">
    <source>
        <dbReference type="SAM" id="MobiDB-lite"/>
    </source>
</evidence>